<feature type="compositionally biased region" description="Polar residues" evidence="8">
    <location>
        <begin position="465"/>
        <end position="484"/>
    </location>
</feature>
<comment type="caution">
    <text evidence="9">The sequence shown here is derived from an EMBL/GenBank/DDBJ whole genome shotgun (WGS) entry which is preliminary data.</text>
</comment>
<comment type="subcellular location">
    <subcellularLocation>
        <location evidence="1">Nucleus membrane</location>
        <topology evidence="1">Multi-pass membrane protein</topology>
    </subcellularLocation>
    <subcellularLocation>
        <location evidence="2">Rough endoplasmic reticulum membrane</location>
        <topology evidence="2">Multi-pass membrane protein</topology>
    </subcellularLocation>
</comment>
<evidence type="ECO:0000313" key="9">
    <source>
        <dbReference type="EMBL" id="KAJ6636869.1"/>
    </source>
</evidence>
<keyword evidence="7" id="KW-0539">Nucleus</keyword>
<protein>
    <submittedName>
        <fullName evidence="9">Uncharacterized protein</fullName>
    </submittedName>
</protein>
<dbReference type="Proteomes" id="UP001151699">
    <property type="component" value="Chromosome C"/>
</dbReference>
<feature type="compositionally biased region" description="Polar residues" evidence="8">
    <location>
        <begin position="37"/>
        <end position="48"/>
    </location>
</feature>
<evidence type="ECO:0000256" key="8">
    <source>
        <dbReference type="SAM" id="MobiDB-lite"/>
    </source>
</evidence>
<evidence type="ECO:0000256" key="6">
    <source>
        <dbReference type="ARBA" id="ARBA00023136"/>
    </source>
</evidence>
<evidence type="ECO:0000256" key="4">
    <source>
        <dbReference type="ARBA" id="ARBA00022824"/>
    </source>
</evidence>
<evidence type="ECO:0000256" key="5">
    <source>
        <dbReference type="ARBA" id="ARBA00022989"/>
    </source>
</evidence>
<feature type="compositionally biased region" description="Basic and acidic residues" evidence="8">
    <location>
        <begin position="622"/>
        <end position="635"/>
    </location>
</feature>
<gene>
    <name evidence="9" type="ORF">Bhyg_15464</name>
</gene>
<keyword evidence="6" id="KW-0472">Membrane</keyword>
<feature type="region of interest" description="Disordered" evidence="8">
    <location>
        <begin position="37"/>
        <end position="62"/>
    </location>
</feature>
<feature type="compositionally biased region" description="Polar residues" evidence="8">
    <location>
        <begin position="606"/>
        <end position="616"/>
    </location>
</feature>
<keyword evidence="3" id="KW-0812">Transmembrane</keyword>
<feature type="compositionally biased region" description="Polar residues" evidence="8">
    <location>
        <begin position="673"/>
        <end position="687"/>
    </location>
</feature>
<feature type="region of interest" description="Disordered" evidence="8">
    <location>
        <begin position="665"/>
        <end position="687"/>
    </location>
</feature>
<dbReference type="PANTHER" id="PTHR13289">
    <property type="entry name" value="PROTEIN PHOSPHATASE 1-BINDING PROTEIN BIFOCAL"/>
    <property type="match status" value="1"/>
</dbReference>
<dbReference type="GO" id="GO:0030867">
    <property type="term" value="C:rough endoplasmic reticulum membrane"/>
    <property type="evidence" value="ECO:0007669"/>
    <property type="project" value="UniProtKB-SubCell"/>
</dbReference>
<dbReference type="GO" id="GO:0023041">
    <property type="term" value="P:neuronal signal transduction"/>
    <property type="evidence" value="ECO:0007669"/>
    <property type="project" value="InterPro"/>
</dbReference>
<evidence type="ECO:0000256" key="2">
    <source>
        <dbReference type="ARBA" id="ARBA00004269"/>
    </source>
</evidence>
<evidence type="ECO:0000256" key="7">
    <source>
        <dbReference type="ARBA" id="ARBA00023242"/>
    </source>
</evidence>
<name>A0A9Q0MTK7_9DIPT</name>
<feature type="compositionally biased region" description="Basic and acidic residues" evidence="8">
    <location>
        <begin position="49"/>
        <end position="58"/>
    </location>
</feature>
<dbReference type="GO" id="GO:0031965">
    <property type="term" value="C:nuclear membrane"/>
    <property type="evidence" value="ECO:0007669"/>
    <property type="project" value="UniProtKB-SubCell"/>
</dbReference>
<feature type="region of interest" description="Disordered" evidence="8">
    <location>
        <begin position="603"/>
        <end position="635"/>
    </location>
</feature>
<sequence>MNSNMATLDKSEIVAESRMPLWQKELIERRKNVSKAIANSPNNSQQSHLTEDTPETHTSHTSTKIGVMTNTTVAASNLTDTVEDGTYTTGTTTGHSHSDQLALHEIQSTQATNTLVKRTFTGEPSSVQEINIQSHSRHGNERFASDNISEHTSTTSLNNFTKKCTYNKNINLVNKSNNPVNKYTKFGERNQLKSPVAMVAMPELLSENNNLDDTSEELQYGPGIVSKLRCRYLSLALRQSSGKQRPSLDNLRRATSLNNLIDEEDDSSVVTNRQTWNHQEQNTSLKEKAITPDEFISSFKESNDNRCRQNQRGNDSLKRARSVEALMRYDQSAWQRDINKDSIDQTSSAMLVLEEISNENNKVSSGTDVVTIEEKIIQARERGEHKPKRLTSFMDETERPPPDLVKHTLRIFEASANRRPRFATKGNGGVAAKVANYKTIISQEKPPIVFQKPPLSPKKPFIKPRTSSPKQVLNGNRHTNGNATELNKLPTVDINVAKSNFEISVPVSSTINDAKKIADTPRSPSPLTVRVDMNYRTNKIESPLSPLQTTRPNGNGPAPLSPLITPQRSMPRQEILRPQSDVNVQLLCDSQITTLGKKLEDLLTDTPKNGTSLLSDTESDETDHNDTIDDSDAEKSSKLISKTILDNISKAGLTTEFNFFAQSPKSHLPSGPLNGNSSTPIKTTSCDTSEHSVRQVGIIRPQLKTTVNTAANPSPNVIIKDNQSVVINESISVVEGKPNRDKLLITNLALPPNIMLTTLEIEQNLINKEKSDEIKWVTKTISAPIAKPWQKQEQNNTMVFNFSNKKDVPDYIEKFENDGLVVRRKRDWAKILI</sequence>
<dbReference type="EMBL" id="WJQU01000004">
    <property type="protein sequence ID" value="KAJ6636869.1"/>
    <property type="molecule type" value="Genomic_DNA"/>
</dbReference>
<feature type="region of interest" description="Disordered" evidence="8">
    <location>
        <begin position="542"/>
        <end position="565"/>
    </location>
</feature>
<proteinExistence type="predicted"/>
<keyword evidence="4" id="KW-0256">Endoplasmic reticulum</keyword>
<dbReference type="GO" id="GO:0006935">
    <property type="term" value="P:chemotaxis"/>
    <property type="evidence" value="ECO:0007669"/>
    <property type="project" value="TreeGrafter"/>
</dbReference>
<feature type="region of interest" description="Disordered" evidence="8">
    <location>
        <begin position="449"/>
        <end position="484"/>
    </location>
</feature>
<dbReference type="PANTHER" id="PTHR13289:SF3">
    <property type="entry name" value="BIFOCAL, ISOFORM F"/>
    <property type="match status" value="1"/>
</dbReference>
<organism evidence="9 10">
    <name type="scientific">Pseudolycoriella hygida</name>
    <dbReference type="NCBI Taxonomy" id="35572"/>
    <lineage>
        <taxon>Eukaryota</taxon>
        <taxon>Metazoa</taxon>
        <taxon>Ecdysozoa</taxon>
        <taxon>Arthropoda</taxon>
        <taxon>Hexapoda</taxon>
        <taxon>Insecta</taxon>
        <taxon>Pterygota</taxon>
        <taxon>Neoptera</taxon>
        <taxon>Endopterygota</taxon>
        <taxon>Diptera</taxon>
        <taxon>Nematocera</taxon>
        <taxon>Sciaroidea</taxon>
        <taxon>Sciaridae</taxon>
        <taxon>Pseudolycoriella</taxon>
    </lineage>
</organism>
<dbReference type="InterPro" id="IPR019130">
    <property type="entry name" value="Macoilin"/>
</dbReference>
<accession>A0A9Q0MTK7</accession>
<dbReference type="GO" id="GO:0008017">
    <property type="term" value="F:microtubule binding"/>
    <property type="evidence" value="ECO:0007669"/>
    <property type="project" value="TreeGrafter"/>
</dbReference>
<dbReference type="AlphaFoldDB" id="A0A9Q0MTK7"/>
<evidence type="ECO:0000256" key="1">
    <source>
        <dbReference type="ARBA" id="ARBA00004232"/>
    </source>
</evidence>
<reference evidence="9" key="1">
    <citation type="submission" date="2022-07" db="EMBL/GenBank/DDBJ databases">
        <authorList>
            <person name="Trinca V."/>
            <person name="Uliana J.V.C."/>
            <person name="Torres T.T."/>
            <person name="Ward R.J."/>
            <person name="Monesi N."/>
        </authorList>
    </citation>
    <scope>NUCLEOTIDE SEQUENCE</scope>
    <source>
        <strain evidence="9">HSMRA1968</strain>
        <tissue evidence="9">Whole embryos</tissue>
    </source>
</reference>
<keyword evidence="5" id="KW-1133">Transmembrane helix</keyword>
<evidence type="ECO:0000256" key="3">
    <source>
        <dbReference type="ARBA" id="ARBA00022692"/>
    </source>
</evidence>
<dbReference type="OrthoDB" id="6517071at2759"/>
<keyword evidence="10" id="KW-1185">Reference proteome</keyword>
<evidence type="ECO:0000313" key="10">
    <source>
        <dbReference type="Proteomes" id="UP001151699"/>
    </source>
</evidence>